<protein>
    <submittedName>
        <fullName evidence="1">Uncharacterized protein</fullName>
    </submittedName>
</protein>
<sequence>MARPVASGYVLPPAGERRQLLLVSPVPDLRDNYRDKYRMLIDLYCA</sequence>
<proteinExistence type="predicted"/>
<organism evidence="1">
    <name type="scientific">metagenome</name>
    <dbReference type="NCBI Taxonomy" id="256318"/>
    <lineage>
        <taxon>unclassified sequences</taxon>
        <taxon>metagenomes</taxon>
    </lineage>
</organism>
<reference evidence="1" key="1">
    <citation type="submission" date="2018-07" db="EMBL/GenBank/DDBJ databases">
        <authorList>
            <person name="Quirk P.G."/>
            <person name="Krulwich T.A."/>
        </authorList>
    </citation>
    <scope>NUCLEOTIDE SEQUENCE</scope>
</reference>
<gene>
    <name evidence="1" type="ORF">DF3PB_90012</name>
</gene>
<dbReference type="EMBL" id="UIDG01000645">
    <property type="protein sequence ID" value="SUS08810.1"/>
    <property type="molecule type" value="Genomic_DNA"/>
</dbReference>
<name>A0A380TK43_9ZZZZ</name>
<accession>A0A380TK43</accession>
<dbReference type="AlphaFoldDB" id="A0A380TK43"/>
<evidence type="ECO:0000313" key="1">
    <source>
        <dbReference type="EMBL" id="SUS08810.1"/>
    </source>
</evidence>